<gene>
    <name evidence="2" type="ORF">MMKA1_05240</name>
</gene>
<proteinExistence type="predicted"/>
<accession>A0A2Z5PT56</accession>
<dbReference type="AlphaFoldDB" id="A0A2Z5PT56"/>
<dbReference type="Proteomes" id="UP000264208">
    <property type="component" value="Chromosome"/>
</dbReference>
<keyword evidence="1" id="KW-0812">Transmembrane</keyword>
<evidence type="ECO:0000313" key="3">
    <source>
        <dbReference type="Proteomes" id="UP000264208"/>
    </source>
</evidence>
<feature type="transmembrane region" description="Helical" evidence="1">
    <location>
        <begin position="260"/>
        <end position="280"/>
    </location>
</feature>
<sequence length="285" mass="31689">MNKYIFFSIFLMFLMFSENFASDNLILKLTPEETKTDGELLYFNITVENIPPENSLDEGYDGSNLAEYEKDGGCAAVDVFINYSTDILGPVEFNWSETCMEMDWKEYQFEDGEFYLSITFDETLYDDSLLIGTVVFNPIAESATELELSGCLASNLGSQYNGGKRTADTDDERTTRVEYPETEFYGSEIKVNGVGSYEGSTSLEGTFEETPEVTGSNVVYNINVIPNQQEPEVIVKKVDVEEISPNITVIVQNDGGINPVLLISIFLGSILSGAVFGSVFRGRIL</sequence>
<keyword evidence="1" id="KW-0472">Membrane</keyword>
<evidence type="ECO:0000313" key="2">
    <source>
        <dbReference type="EMBL" id="BAP60641.1"/>
    </source>
</evidence>
<protein>
    <submittedName>
        <fullName evidence="2">Uncharacterized protein</fullName>
    </submittedName>
</protein>
<name>A0A2Z5PT56_METMI</name>
<keyword evidence="1" id="KW-1133">Transmembrane helix</keyword>
<organism evidence="2 3">
    <name type="scientific">Methanococcus maripaludis KA1</name>
    <dbReference type="NCBI Taxonomy" id="637914"/>
    <lineage>
        <taxon>Archaea</taxon>
        <taxon>Methanobacteriati</taxon>
        <taxon>Methanobacteriota</taxon>
        <taxon>Methanomada group</taxon>
        <taxon>Methanococci</taxon>
        <taxon>Methanococcales</taxon>
        <taxon>Methanococcaceae</taxon>
        <taxon>Methanococcus</taxon>
    </lineage>
</organism>
<dbReference type="RefSeq" id="WP_146778061.1">
    <property type="nucleotide sequence ID" value="NZ_AP011526.1"/>
</dbReference>
<evidence type="ECO:0000256" key="1">
    <source>
        <dbReference type="SAM" id="Phobius"/>
    </source>
</evidence>
<dbReference type="GeneID" id="41278940"/>
<dbReference type="KEGG" id="mmak:MMKA1_05240"/>
<dbReference type="EMBL" id="AP011526">
    <property type="protein sequence ID" value="BAP60641.1"/>
    <property type="molecule type" value="Genomic_DNA"/>
</dbReference>
<reference evidence="2 3" key="1">
    <citation type="submission" date="2009-06" db="EMBL/GenBank/DDBJ databases">
        <title>Molecular Evidence for Microbiologically Influenced Corrosion from genome of Methanogen.</title>
        <authorList>
            <person name="Ito N."/>
            <person name="Tsurumaru H."/>
            <person name="Shimizu A."/>
            <person name="Harada T."/>
            <person name="Hosoyama A."/>
            <person name="Horikawa H."/>
            <person name="Wakai S."/>
            <person name="Sasaki K."/>
            <person name="Nishijima K."/>
            <person name="Ataku H."/>
            <person name="Yamazaki J."/>
            <person name="Mise M."/>
            <person name="Yamazaki S."/>
            <person name="Tanikawa S."/>
            <person name="Harayama S."/>
            <person name="Fujita N."/>
        </authorList>
    </citation>
    <scope>NUCLEOTIDE SEQUENCE [LARGE SCALE GENOMIC DNA]</scope>
    <source>
        <strain evidence="3">KA1 ( NBRC 102054)</strain>
    </source>
</reference>